<sequence length="141" mass="15547">MLRTSFFAAVAAALVLTGGGLAGCASNMTRAERLSLYQSNASEPLRQITYFSPQGWEEVDSDHIVVTMRPSEQYLFRLSGPCLDWDQGAATMFFTSQIGGFIQPKFDRVSFRGSPISCRIEEIRAINVDGVRAARAAMETR</sequence>
<reference evidence="2" key="1">
    <citation type="submission" date="2021-10" db="EMBL/GenBank/DDBJ databases">
        <authorList>
            <person name="Lyu M."/>
            <person name="Wang X."/>
            <person name="Meng X."/>
            <person name="Xu K."/>
        </authorList>
    </citation>
    <scope>NUCLEOTIDE SEQUENCE</scope>
    <source>
        <strain evidence="2">A6</strain>
    </source>
</reference>
<organism evidence="2 3">
    <name type="scientific">Noviluteimonas lactosilytica</name>
    <dbReference type="NCBI Taxonomy" id="2888523"/>
    <lineage>
        <taxon>Bacteria</taxon>
        <taxon>Pseudomonadati</taxon>
        <taxon>Pseudomonadota</taxon>
        <taxon>Gammaproteobacteria</taxon>
        <taxon>Lysobacterales</taxon>
        <taxon>Lysobacteraceae</taxon>
        <taxon>Noviluteimonas</taxon>
    </lineage>
</organism>
<accession>A0ABS8JLL8</accession>
<dbReference type="Pfam" id="PF20101">
    <property type="entry name" value="DUF6491"/>
    <property type="match status" value="1"/>
</dbReference>
<feature type="signal peptide" evidence="1">
    <location>
        <begin position="1"/>
        <end position="22"/>
    </location>
</feature>
<evidence type="ECO:0000256" key="1">
    <source>
        <dbReference type="SAM" id="SignalP"/>
    </source>
</evidence>
<feature type="chain" id="PRO_5045247359" evidence="1">
    <location>
        <begin position="23"/>
        <end position="141"/>
    </location>
</feature>
<keyword evidence="1" id="KW-0732">Signal</keyword>
<evidence type="ECO:0000313" key="2">
    <source>
        <dbReference type="EMBL" id="MCC8364508.1"/>
    </source>
</evidence>
<name>A0ABS8JLL8_9GAMM</name>
<keyword evidence="3" id="KW-1185">Reference proteome</keyword>
<dbReference type="InterPro" id="IPR045500">
    <property type="entry name" value="DUF6491"/>
</dbReference>
<gene>
    <name evidence="2" type="ORF">LK996_15665</name>
</gene>
<comment type="caution">
    <text evidence="2">The sequence shown here is derived from an EMBL/GenBank/DDBJ whole genome shotgun (WGS) entry which is preliminary data.</text>
</comment>
<dbReference type="EMBL" id="JAJGAK010000005">
    <property type="protein sequence ID" value="MCC8364508.1"/>
    <property type="molecule type" value="Genomic_DNA"/>
</dbReference>
<dbReference type="Proteomes" id="UP001165293">
    <property type="component" value="Unassembled WGS sequence"/>
</dbReference>
<protein>
    <submittedName>
        <fullName evidence="2">DUF6491 family protein</fullName>
    </submittedName>
</protein>
<dbReference type="RefSeq" id="WP_230528310.1">
    <property type="nucleotide sequence ID" value="NZ_JAJGAK010000005.1"/>
</dbReference>
<proteinExistence type="predicted"/>
<evidence type="ECO:0000313" key="3">
    <source>
        <dbReference type="Proteomes" id="UP001165293"/>
    </source>
</evidence>
<dbReference type="PROSITE" id="PS51257">
    <property type="entry name" value="PROKAR_LIPOPROTEIN"/>
    <property type="match status" value="1"/>
</dbReference>